<evidence type="ECO:0000256" key="3">
    <source>
        <dbReference type="ARBA" id="ARBA00022737"/>
    </source>
</evidence>
<dbReference type="Gene3D" id="3.40.50.300">
    <property type="entry name" value="P-loop containing nucleotide triphosphate hydrolases"/>
    <property type="match status" value="1"/>
</dbReference>
<evidence type="ECO:0000256" key="1">
    <source>
        <dbReference type="ARBA" id="ARBA00008894"/>
    </source>
</evidence>
<sequence length="1071" mass="120625">MAAVLDAFAPYVKKLIADMAQEEVSMLLGVSGEITKLEDNMENLRAFLADAERRRVTEERVQIWVRKLKGAMYDATDIMDLCQLEAERRKESRGDGNAPPPPGCLQPLLFCLRNPVFAHKIGSRIKELNQRLEAIHKAARDFSFNANLASYSEHQTIPTDASYQERSQIDESAIVGEQIERDTKELVQVLTTAPRNNEDNHHQIKVVSIVGTGGMGKTTLAQKIFNEATIQEHFKTKIWLSITKHFDDVELLRTAIKHANAGGDHGHGHGEHQDKSTLTDTLTHTLASSGRFLLVLDDVWSKRAWDNVLGVPVRNASRSQPGSRVVVTTRSAHLPQQMQAPLHEHLVRPLHHDDAWSLLKKQLQPDQVDGIDQLKDIGMEILRKCDGLPLAVKVVGGLLSMKYPSEHEWKAVLNKPVWSLDGLPPELDNRLYLSYEDMTPQLRQCFLYCSLIPKGQEIIQDIITVMWVSEGFIQCPAAESSSHDEYGLEEMAIEYYRELIKRNLIEPTKKYSLTGFQCTMHDVVRSFAEHMAREESLVVVDKDQLVATSGRGSGMFVRRLSVAQTTSVGEWAVLQRQELLRTLIINTRVNFKPSFSFGHFSSLRVLSIWSVTDCDRLVSSLSKLKHLRYLYLVDTDITRLPDDIHKMKFLRYIDIIDCQKLRHLPLTTIKLMHLRSLDITGSVNISTVPKGIGGLTNLRIFQGFPVHVDMDAGNAWCSLQELAHLSQLRELAIYGLEKVSASWMAEKAMISTKGHLSYLHLYYNSTAEHTAGPRGEAEQQQQQSVMEEVLEKLRPPTCLENLVIEGGYIGRRLPKWMSAPASSAGFKSLRYLTLENLPCCTQLPDGLCCLPSLELLIINDAPSIKCVGHEFQAPSSLAAGASSAASTPFPKLKELQLDELPKWEEWEWNDIEEKGGIKATIAMPCLKTLIIENCKLSHLPPGLASSKRLALRRLFMDELTNITALENFPSVVELEMFDCPELKRISNLSKLQKIRIVRCPNLLVLEGVHALDNMVLEDGGMEALPEYLAVVNPRYLELKCSKNLYEALSPGSSEWEKISHIRKLNITFTEE</sequence>
<dbReference type="PANTHER" id="PTHR36766">
    <property type="entry name" value="PLANT BROAD-SPECTRUM MILDEW RESISTANCE PROTEIN RPW8"/>
    <property type="match status" value="1"/>
</dbReference>
<dbReference type="PRINTS" id="PR00364">
    <property type="entry name" value="DISEASERSIST"/>
</dbReference>
<reference evidence="12 13" key="1">
    <citation type="submission" date="2024-02" db="EMBL/GenBank/DDBJ databases">
        <title>High-quality chromosome-scale genome assembly of Pensacola bahiagrass (Paspalum notatum Flugge var. saurae).</title>
        <authorList>
            <person name="Vega J.M."/>
            <person name="Podio M."/>
            <person name="Orjuela J."/>
            <person name="Siena L.A."/>
            <person name="Pessino S.C."/>
            <person name="Combes M.C."/>
            <person name="Mariac C."/>
            <person name="Albertini E."/>
            <person name="Pupilli F."/>
            <person name="Ortiz J.P.A."/>
            <person name="Leblanc O."/>
        </authorList>
    </citation>
    <scope>NUCLEOTIDE SEQUENCE [LARGE SCALE GENOMIC DNA]</scope>
    <source>
        <strain evidence="12">R1</strain>
        <tissue evidence="12">Leaf</tissue>
    </source>
</reference>
<dbReference type="Gene3D" id="3.80.10.10">
    <property type="entry name" value="Ribonuclease Inhibitor"/>
    <property type="match status" value="3"/>
</dbReference>
<organism evidence="12 13">
    <name type="scientific">Paspalum notatum var. saurae</name>
    <dbReference type="NCBI Taxonomy" id="547442"/>
    <lineage>
        <taxon>Eukaryota</taxon>
        <taxon>Viridiplantae</taxon>
        <taxon>Streptophyta</taxon>
        <taxon>Embryophyta</taxon>
        <taxon>Tracheophyta</taxon>
        <taxon>Spermatophyta</taxon>
        <taxon>Magnoliopsida</taxon>
        <taxon>Liliopsida</taxon>
        <taxon>Poales</taxon>
        <taxon>Poaceae</taxon>
        <taxon>PACMAD clade</taxon>
        <taxon>Panicoideae</taxon>
        <taxon>Andropogonodae</taxon>
        <taxon>Paspaleae</taxon>
        <taxon>Paspalinae</taxon>
        <taxon>Paspalum</taxon>
    </lineage>
</organism>
<dbReference type="Gene3D" id="1.10.10.10">
    <property type="entry name" value="Winged helix-like DNA-binding domain superfamily/Winged helix DNA-binding domain"/>
    <property type="match status" value="1"/>
</dbReference>
<dbReference type="SUPFAM" id="SSF52540">
    <property type="entry name" value="P-loop containing nucleoside triphosphate hydrolases"/>
    <property type="match status" value="1"/>
</dbReference>
<evidence type="ECO:0000256" key="6">
    <source>
        <dbReference type="ARBA" id="ARBA00022840"/>
    </source>
</evidence>
<keyword evidence="4" id="KW-0547">Nucleotide-binding</keyword>
<dbReference type="Pfam" id="PF18052">
    <property type="entry name" value="Rx_N"/>
    <property type="match status" value="1"/>
</dbReference>
<feature type="domain" description="Disease resistance N-terminal" evidence="9">
    <location>
        <begin position="16"/>
        <end position="93"/>
    </location>
</feature>
<dbReference type="Gene3D" id="1.10.8.430">
    <property type="entry name" value="Helical domain of apoptotic protease-activating factors"/>
    <property type="match status" value="1"/>
</dbReference>
<dbReference type="PANTHER" id="PTHR36766:SF36">
    <property type="entry name" value="AAA+ ATPASE DOMAIN-CONTAINING PROTEIN"/>
    <property type="match status" value="1"/>
</dbReference>
<dbReference type="Pfam" id="PF23559">
    <property type="entry name" value="WHD_DRP"/>
    <property type="match status" value="1"/>
</dbReference>
<dbReference type="AlphaFoldDB" id="A0AAQ3PF46"/>
<dbReference type="Proteomes" id="UP001341281">
    <property type="component" value="Chromosome 01"/>
</dbReference>
<dbReference type="InterPro" id="IPR042197">
    <property type="entry name" value="Apaf_helical"/>
</dbReference>
<dbReference type="InterPro" id="IPR032675">
    <property type="entry name" value="LRR_dom_sf"/>
</dbReference>
<feature type="domain" description="Disease resistance protein winged helix" evidence="10">
    <location>
        <begin position="452"/>
        <end position="528"/>
    </location>
</feature>
<protein>
    <submittedName>
        <fullName evidence="12">Uncharacterized protein</fullName>
    </submittedName>
</protein>
<dbReference type="Gene3D" id="1.20.5.4130">
    <property type="match status" value="1"/>
</dbReference>
<keyword evidence="6" id="KW-0067">ATP-binding</keyword>
<dbReference type="CDD" id="cd14798">
    <property type="entry name" value="RX-CC_like"/>
    <property type="match status" value="1"/>
</dbReference>
<dbReference type="InterPro" id="IPR058922">
    <property type="entry name" value="WHD_DRP"/>
</dbReference>
<proteinExistence type="inferred from homology"/>
<dbReference type="EMBL" id="CP144745">
    <property type="protein sequence ID" value="WVZ48927.1"/>
    <property type="molecule type" value="Genomic_DNA"/>
</dbReference>
<dbReference type="InterPro" id="IPR027417">
    <property type="entry name" value="P-loop_NTPase"/>
</dbReference>
<dbReference type="FunFam" id="1.10.10.10:FF:000322">
    <property type="entry name" value="Probable disease resistance protein At1g63360"/>
    <property type="match status" value="1"/>
</dbReference>
<dbReference type="InterPro" id="IPR055414">
    <property type="entry name" value="LRR_R13L4/SHOC2-like"/>
</dbReference>
<comment type="similarity">
    <text evidence="1">Belongs to the disease resistance NB-LRR family.</text>
</comment>
<dbReference type="InterPro" id="IPR036388">
    <property type="entry name" value="WH-like_DNA-bd_sf"/>
</dbReference>
<dbReference type="SUPFAM" id="SSF52058">
    <property type="entry name" value="L domain-like"/>
    <property type="match status" value="1"/>
</dbReference>
<feature type="domain" description="Disease resistance R13L4/SHOC-2-like LRR" evidence="11">
    <location>
        <begin position="589"/>
        <end position="898"/>
    </location>
</feature>
<name>A0AAQ3PF46_PASNO</name>
<dbReference type="GO" id="GO:0005524">
    <property type="term" value="F:ATP binding"/>
    <property type="evidence" value="ECO:0007669"/>
    <property type="project" value="UniProtKB-KW"/>
</dbReference>
<keyword evidence="2" id="KW-0433">Leucine-rich repeat</keyword>
<dbReference type="GO" id="GO:0042742">
    <property type="term" value="P:defense response to bacterium"/>
    <property type="evidence" value="ECO:0007669"/>
    <property type="project" value="UniProtKB-ARBA"/>
</dbReference>
<evidence type="ECO:0000259" key="8">
    <source>
        <dbReference type="Pfam" id="PF00931"/>
    </source>
</evidence>
<dbReference type="Pfam" id="PF23598">
    <property type="entry name" value="LRR_14"/>
    <property type="match status" value="1"/>
</dbReference>
<keyword evidence="3" id="KW-0677">Repeat</keyword>
<keyword evidence="13" id="KW-1185">Reference proteome</keyword>
<dbReference type="GO" id="GO:0009626">
    <property type="term" value="P:plant-type hypersensitive response"/>
    <property type="evidence" value="ECO:0007669"/>
    <property type="project" value="UniProtKB-ARBA"/>
</dbReference>
<dbReference type="GO" id="GO:0043531">
    <property type="term" value="F:ADP binding"/>
    <property type="evidence" value="ECO:0007669"/>
    <property type="project" value="InterPro"/>
</dbReference>
<dbReference type="GO" id="GO:0002758">
    <property type="term" value="P:innate immune response-activating signaling pathway"/>
    <property type="evidence" value="ECO:0007669"/>
    <property type="project" value="UniProtKB-ARBA"/>
</dbReference>
<evidence type="ECO:0000259" key="11">
    <source>
        <dbReference type="Pfam" id="PF23598"/>
    </source>
</evidence>
<evidence type="ECO:0000259" key="10">
    <source>
        <dbReference type="Pfam" id="PF23559"/>
    </source>
</evidence>
<accession>A0AAQ3PF46</accession>
<evidence type="ECO:0000313" key="13">
    <source>
        <dbReference type="Proteomes" id="UP001341281"/>
    </source>
</evidence>
<evidence type="ECO:0000256" key="5">
    <source>
        <dbReference type="ARBA" id="ARBA00022821"/>
    </source>
</evidence>
<dbReference type="InterPro" id="IPR038005">
    <property type="entry name" value="RX-like_CC"/>
</dbReference>
<evidence type="ECO:0000259" key="9">
    <source>
        <dbReference type="Pfam" id="PF18052"/>
    </source>
</evidence>
<gene>
    <name evidence="12" type="ORF">U9M48_000317</name>
</gene>
<keyword evidence="5" id="KW-0611">Plant defense</keyword>
<dbReference type="Pfam" id="PF00931">
    <property type="entry name" value="NB-ARC"/>
    <property type="match status" value="1"/>
</dbReference>
<dbReference type="InterPro" id="IPR002182">
    <property type="entry name" value="NB-ARC"/>
</dbReference>
<evidence type="ECO:0000256" key="4">
    <source>
        <dbReference type="ARBA" id="ARBA00022741"/>
    </source>
</evidence>
<dbReference type="InterPro" id="IPR041118">
    <property type="entry name" value="Rx_N"/>
</dbReference>
<evidence type="ECO:0000313" key="12">
    <source>
        <dbReference type="EMBL" id="WVZ48927.1"/>
    </source>
</evidence>
<evidence type="ECO:0000256" key="7">
    <source>
        <dbReference type="ARBA" id="ARBA00023054"/>
    </source>
</evidence>
<feature type="domain" description="NB-ARC" evidence="8">
    <location>
        <begin position="202"/>
        <end position="365"/>
    </location>
</feature>
<keyword evidence="7" id="KW-0175">Coiled coil</keyword>
<evidence type="ECO:0000256" key="2">
    <source>
        <dbReference type="ARBA" id="ARBA00022614"/>
    </source>
</evidence>